<dbReference type="HAMAP" id="MF_02033">
    <property type="entry name" value="FtsA"/>
    <property type="match status" value="1"/>
</dbReference>
<proteinExistence type="inferred from homology"/>
<evidence type="ECO:0000256" key="5">
    <source>
        <dbReference type="HAMAP-Rule" id="MF_02033"/>
    </source>
</evidence>
<dbReference type="PANTHER" id="PTHR32432:SF4">
    <property type="entry name" value="CELL DIVISION PROTEIN FTSA"/>
    <property type="match status" value="1"/>
</dbReference>
<evidence type="ECO:0000259" key="6">
    <source>
        <dbReference type="SMART" id="SM00842"/>
    </source>
</evidence>
<dbReference type="GO" id="GO:0043093">
    <property type="term" value="P:FtsZ-dependent cytokinesis"/>
    <property type="evidence" value="ECO:0007669"/>
    <property type="project" value="UniProtKB-UniRule"/>
</dbReference>
<dbReference type="SMART" id="SM00842">
    <property type="entry name" value="FtsA"/>
    <property type="match status" value="1"/>
</dbReference>
<dbReference type="CDD" id="cd24048">
    <property type="entry name" value="ASKHA_NBD_FtsA"/>
    <property type="match status" value="1"/>
</dbReference>
<evidence type="ECO:0000256" key="4">
    <source>
        <dbReference type="ARBA" id="ARBA00023306"/>
    </source>
</evidence>
<dbReference type="GO" id="GO:0009898">
    <property type="term" value="C:cytoplasmic side of plasma membrane"/>
    <property type="evidence" value="ECO:0007669"/>
    <property type="project" value="UniProtKB-UniRule"/>
</dbReference>
<accession>A0A1W1WNB4</accession>
<evidence type="ECO:0000256" key="2">
    <source>
        <dbReference type="ARBA" id="ARBA00022618"/>
    </source>
</evidence>
<dbReference type="EMBL" id="FWWY01000001">
    <property type="protein sequence ID" value="SMC07669.1"/>
    <property type="molecule type" value="Genomic_DNA"/>
</dbReference>
<dbReference type="Proteomes" id="UP000192660">
    <property type="component" value="Unassembled WGS sequence"/>
</dbReference>
<dbReference type="PIRSF" id="PIRSF003101">
    <property type="entry name" value="FtsA"/>
    <property type="match status" value="1"/>
</dbReference>
<sequence length="398" mass="42103">MPKRQLMLALDVGTTKVSALVAEAKTDGELAVLGIAATPVVGMRRGLVFEVERVALAIRDAANRANSMAGTELTQAAVAINGEHLTLTPGQGKIALKTGVIREEDLQHVMAKASHVSLGNDREVIRVIRRGIAVDGFRGVVDPVGMVAHTMEADVFVVSGLNTVIRNLRHVVNMAGLNVLNFVPAPEASANAVLSDDEKQVGVVHLDVGGGTTGVSVYRGGHLQYLGVVPLGGESITSDLSVGLGVVATQAERLKLEHAAVGSEREGTLEVRAVSGQAVKLIPIKELQEIVAARIDEWTDYVEKQLQKIEWTKGPAAGVVMTGGGALLKGLDSHLATRWGWPVRIGGPYGLGGLSDLSKSPGYATVVGVAKAMMRDGVAPEPETLWRRLIQFWVNLWG</sequence>
<keyword evidence="2 5" id="KW-0132">Cell division</keyword>
<dbReference type="Pfam" id="PF02491">
    <property type="entry name" value="SHS2_FTSA"/>
    <property type="match status" value="1"/>
</dbReference>
<comment type="subunit">
    <text evidence="5">Self-interacts. Interacts with FtsZ.</text>
</comment>
<dbReference type="InterPro" id="IPR003494">
    <property type="entry name" value="SHS2_FtsA"/>
</dbReference>
<evidence type="ECO:0000313" key="7">
    <source>
        <dbReference type="EMBL" id="SMC07669.1"/>
    </source>
</evidence>
<protein>
    <recommendedName>
        <fullName evidence="5">Cell division protein FtsA</fullName>
    </recommendedName>
</protein>
<dbReference type="RefSeq" id="WP_084661856.1">
    <property type="nucleotide sequence ID" value="NZ_FWWY01000001.1"/>
</dbReference>
<dbReference type="SUPFAM" id="SSF53067">
    <property type="entry name" value="Actin-like ATPase domain"/>
    <property type="match status" value="2"/>
</dbReference>
<keyword evidence="1 5" id="KW-1003">Cell membrane</keyword>
<organism evidence="7 8">
    <name type="scientific">Sulfobacillus thermosulfidooxidans (strain DSM 9293 / VKM B-1269 / AT-1)</name>
    <dbReference type="NCBI Taxonomy" id="929705"/>
    <lineage>
        <taxon>Bacteria</taxon>
        <taxon>Bacillati</taxon>
        <taxon>Bacillota</taxon>
        <taxon>Clostridia</taxon>
        <taxon>Eubacteriales</taxon>
        <taxon>Clostridiales Family XVII. Incertae Sedis</taxon>
        <taxon>Sulfobacillus</taxon>
    </lineage>
</organism>
<dbReference type="STRING" id="28034.BFX07_07770"/>
<comment type="function">
    <text evidence="5">Cell division protein that is involved in the assembly of the Z ring. May serve as a membrane anchor for the Z ring.</text>
</comment>
<dbReference type="Gene3D" id="3.30.420.40">
    <property type="match status" value="1"/>
</dbReference>
<evidence type="ECO:0000256" key="1">
    <source>
        <dbReference type="ARBA" id="ARBA00022475"/>
    </source>
</evidence>
<name>A0A1W1WNB4_SULTA</name>
<dbReference type="Pfam" id="PF14450">
    <property type="entry name" value="FtsA"/>
    <property type="match status" value="1"/>
</dbReference>
<dbReference type="InterPro" id="IPR043129">
    <property type="entry name" value="ATPase_NBD"/>
</dbReference>
<evidence type="ECO:0000313" key="8">
    <source>
        <dbReference type="Proteomes" id="UP000192660"/>
    </source>
</evidence>
<comment type="similarity">
    <text evidence="5">Belongs to the FtsA/MreB family.</text>
</comment>
<dbReference type="NCBIfam" id="TIGR01174">
    <property type="entry name" value="ftsA"/>
    <property type="match status" value="1"/>
</dbReference>
<dbReference type="GO" id="GO:0032153">
    <property type="term" value="C:cell division site"/>
    <property type="evidence" value="ECO:0007669"/>
    <property type="project" value="UniProtKB-UniRule"/>
</dbReference>
<dbReference type="OrthoDB" id="9768127at2"/>
<feature type="domain" description="SHS2" evidence="6">
    <location>
        <begin position="7"/>
        <end position="193"/>
    </location>
</feature>
<dbReference type="InterPro" id="IPR020823">
    <property type="entry name" value="Cell_div_FtsA"/>
</dbReference>
<keyword evidence="8" id="KW-1185">Reference proteome</keyword>
<dbReference type="Gene3D" id="3.30.1490.110">
    <property type="match status" value="1"/>
</dbReference>
<dbReference type="AlphaFoldDB" id="A0A1W1WNB4"/>
<reference evidence="8" key="1">
    <citation type="submission" date="2017-04" db="EMBL/GenBank/DDBJ databases">
        <authorList>
            <person name="Varghese N."/>
            <person name="Submissions S."/>
        </authorList>
    </citation>
    <scope>NUCLEOTIDE SEQUENCE [LARGE SCALE GENOMIC DNA]</scope>
    <source>
        <strain evidence="8">DSM 9293</strain>
    </source>
</reference>
<evidence type="ECO:0000256" key="3">
    <source>
        <dbReference type="ARBA" id="ARBA00023136"/>
    </source>
</evidence>
<dbReference type="InterPro" id="IPR050696">
    <property type="entry name" value="FtsA/MreB"/>
</dbReference>
<dbReference type="PANTHER" id="PTHR32432">
    <property type="entry name" value="CELL DIVISION PROTEIN FTSA-RELATED"/>
    <property type="match status" value="1"/>
</dbReference>
<gene>
    <name evidence="5" type="primary">ftsA</name>
    <name evidence="7" type="ORF">SAMN00768000_3496</name>
</gene>
<keyword evidence="4 5" id="KW-0131">Cell cycle</keyword>
<comment type="subcellular location">
    <subcellularLocation>
        <location evidence="5">Cell membrane</location>
        <topology evidence="5">Peripheral membrane protein</topology>
        <orientation evidence="5">Cytoplasmic side</orientation>
    </subcellularLocation>
    <text evidence="5">Localizes to the Z ring in an FtsZ-dependent manner. Targeted to the membrane through a conserved C-terminal amphipathic helix.</text>
</comment>
<keyword evidence="3 5" id="KW-0472">Membrane</keyword>